<dbReference type="SUPFAM" id="SSF81631">
    <property type="entry name" value="PAP/OAS1 substrate-binding domain"/>
    <property type="match status" value="1"/>
</dbReference>
<dbReference type="Gene3D" id="3.30.460.10">
    <property type="entry name" value="Beta Polymerase, domain 2"/>
    <property type="match status" value="1"/>
</dbReference>
<evidence type="ECO:0000256" key="1">
    <source>
        <dbReference type="SAM" id="MobiDB-lite"/>
    </source>
</evidence>
<keyword evidence="3" id="KW-0548">Nucleotidyltransferase</keyword>
<dbReference type="Gene3D" id="1.10.1410.10">
    <property type="match status" value="1"/>
</dbReference>
<sequence length="517" mass="58710">MVKGGSKGKNTPMDVSPSSESVDANDLSHINKLSLNYGAEYYSMVDLEEQKEIAQRNSEMRDKVKVFRESKSNTKKERELPGSYINFSNGKASIKSKIKSKDDKPLRDVLQLHKLHNMLKTTRIPFIVLLDVELNRLLSWLTPTPEEKIAKEQVLLQLEVVVNALFPDGNLRVFGSYVTGLSLPGADIDVCIQSEGDQLCVLNMIVYTLNRLGLVHSFECIYNTAVPVVKLVDKRTVRIDLSCYNESAFKTTKFIQEMCVKYKYMQPLILLIKLFLQSRNLGDTYFGGVGSFLLYCMILSFLQLHESSSLKLSDDTNSLATLFIDFFYYWGFVRDYNQFVTTGLGHVYPRNLKKDHSDSMLCCDNPIDHTVNLGANSFNMHSVSSAFQNAFMILKNIENNIKKWFPSKVVGFEMNCSTILESLYDISHPVFQKRTHKSPDNVRKEYFNDHSNTLNTSLDSVLEHLKKSLESSKANTFNAQRQLMESLSSEQNELNLDGDIPFYIVAEAVGKEASNLS</sequence>
<dbReference type="InterPro" id="IPR045862">
    <property type="entry name" value="Trf4-like"/>
</dbReference>
<dbReference type="CDD" id="cd05402">
    <property type="entry name" value="NT_PAP_TUTase"/>
    <property type="match status" value="1"/>
</dbReference>
<evidence type="ECO:0000259" key="2">
    <source>
        <dbReference type="Pfam" id="PF22600"/>
    </source>
</evidence>
<dbReference type="GO" id="GO:0003729">
    <property type="term" value="F:mRNA binding"/>
    <property type="evidence" value="ECO:0007669"/>
    <property type="project" value="TreeGrafter"/>
</dbReference>
<organism evidence="3 4">
    <name type="scientific">Theileria orientalis</name>
    <dbReference type="NCBI Taxonomy" id="68886"/>
    <lineage>
        <taxon>Eukaryota</taxon>
        <taxon>Sar</taxon>
        <taxon>Alveolata</taxon>
        <taxon>Apicomplexa</taxon>
        <taxon>Aconoidasida</taxon>
        <taxon>Piroplasmida</taxon>
        <taxon>Theileriidae</taxon>
        <taxon>Theileria</taxon>
    </lineage>
</organism>
<protein>
    <submittedName>
        <fullName evidence="3">Topoisomerase-related nucleotidyltransferase</fullName>
        <ecNumber evidence="3">2.7.7.19</ecNumber>
    </submittedName>
</protein>
<dbReference type="GO" id="GO:1990817">
    <property type="term" value="F:poly(A) RNA polymerase activity"/>
    <property type="evidence" value="ECO:0007669"/>
    <property type="project" value="UniProtKB-EC"/>
</dbReference>
<dbReference type="PANTHER" id="PTHR23092:SF15">
    <property type="entry name" value="INACTIVE NON-CANONICAL POLY(A) RNA POLYMERASE PROTEIN TRF4-2-RELATED"/>
    <property type="match status" value="1"/>
</dbReference>
<dbReference type="EC" id="2.7.7.19" evidence="3"/>
<dbReference type="PANTHER" id="PTHR23092">
    <property type="entry name" value="POLY(A) RNA POLYMERASE"/>
    <property type="match status" value="1"/>
</dbReference>
<dbReference type="InterPro" id="IPR054708">
    <property type="entry name" value="MTPAP-like_central"/>
</dbReference>
<dbReference type="SUPFAM" id="SSF81301">
    <property type="entry name" value="Nucleotidyltransferase"/>
    <property type="match status" value="1"/>
</dbReference>
<feature type="domain" description="Poly(A) RNA polymerase mitochondrial-like central palm" evidence="2">
    <location>
        <begin position="131"/>
        <end position="256"/>
    </location>
</feature>
<dbReference type="Proteomes" id="UP000244811">
    <property type="component" value="Chromosome 2"/>
</dbReference>
<dbReference type="GO" id="GO:0005730">
    <property type="term" value="C:nucleolus"/>
    <property type="evidence" value="ECO:0007669"/>
    <property type="project" value="TreeGrafter"/>
</dbReference>
<feature type="region of interest" description="Disordered" evidence="1">
    <location>
        <begin position="1"/>
        <end position="24"/>
    </location>
</feature>
<proteinExistence type="predicted"/>
<dbReference type="GO" id="GO:0031123">
    <property type="term" value="P:RNA 3'-end processing"/>
    <property type="evidence" value="ECO:0007669"/>
    <property type="project" value="TreeGrafter"/>
</dbReference>
<accession>A0A976MES3</accession>
<dbReference type="InterPro" id="IPR043519">
    <property type="entry name" value="NT_sf"/>
</dbReference>
<dbReference type="GO" id="GO:0043634">
    <property type="term" value="P:polyadenylation-dependent ncRNA catabolic process"/>
    <property type="evidence" value="ECO:0007669"/>
    <property type="project" value="TreeGrafter"/>
</dbReference>
<gene>
    <name evidence="3" type="ORF">MACK_001532</name>
</gene>
<reference evidence="3" key="1">
    <citation type="submission" date="2022-07" db="EMBL/GenBank/DDBJ databases">
        <title>Evaluation of T. orientalis genome assembly methods using nanopore sequencing and analysis of variation between genomes.</title>
        <authorList>
            <person name="Yam J."/>
            <person name="Micallef M.L."/>
            <person name="Liu M."/>
            <person name="Djordjevic S.P."/>
            <person name="Bogema D.R."/>
            <person name="Jenkins C."/>
        </authorList>
    </citation>
    <scope>NUCLEOTIDE SEQUENCE</scope>
    <source>
        <strain evidence="3">Goon Nure</strain>
    </source>
</reference>
<name>A0A976MES3_THEOR</name>
<evidence type="ECO:0000313" key="3">
    <source>
        <dbReference type="EMBL" id="UKK02177.2"/>
    </source>
</evidence>
<evidence type="ECO:0000313" key="4">
    <source>
        <dbReference type="Proteomes" id="UP000244811"/>
    </source>
</evidence>
<dbReference type="AlphaFoldDB" id="A0A976MES3"/>
<keyword evidence="3" id="KW-0808">Transferase</keyword>
<dbReference type="Pfam" id="PF22600">
    <property type="entry name" value="MTPAP-like_central"/>
    <property type="match status" value="1"/>
</dbReference>
<dbReference type="GO" id="GO:0031499">
    <property type="term" value="C:TRAMP complex"/>
    <property type="evidence" value="ECO:0007669"/>
    <property type="project" value="TreeGrafter"/>
</dbReference>
<dbReference type="EMBL" id="CP056071">
    <property type="protein sequence ID" value="UKK02177.2"/>
    <property type="molecule type" value="Genomic_DNA"/>
</dbReference>